<evidence type="ECO:0000313" key="3">
    <source>
        <dbReference type="Proteomes" id="UP000432015"/>
    </source>
</evidence>
<gene>
    <name evidence="2" type="ORF">GNZ18_04375</name>
</gene>
<feature type="signal peptide" evidence="1">
    <location>
        <begin position="1"/>
        <end position="21"/>
    </location>
</feature>
<name>A0A7K1KUV5_9ACTN</name>
<evidence type="ECO:0000256" key="1">
    <source>
        <dbReference type="SAM" id="SignalP"/>
    </source>
</evidence>
<keyword evidence="1" id="KW-0732">Signal</keyword>
<feature type="chain" id="PRO_5039430244" evidence="1">
    <location>
        <begin position="22"/>
        <end position="203"/>
    </location>
</feature>
<organism evidence="2 3">
    <name type="scientific">Actinomadura litoris</name>
    <dbReference type="NCBI Taxonomy" id="2678616"/>
    <lineage>
        <taxon>Bacteria</taxon>
        <taxon>Bacillati</taxon>
        <taxon>Actinomycetota</taxon>
        <taxon>Actinomycetes</taxon>
        <taxon>Streptosporangiales</taxon>
        <taxon>Thermomonosporaceae</taxon>
        <taxon>Actinomadura</taxon>
    </lineage>
</organism>
<dbReference type="Proteomes" id="UP000432015">
    <property type="component" value="Unassembled WGS sequence"/>
</dbReference>
<reference evidence="2 3" key="1">
    <citation type="submission" date="2019-11" db="EMBL/GenBank/DDBJ databases">
        <authorList>
            <person name="Cao P."/>
        </authorList>
    </citation>
    <scope>NUCLEOTIDE SEQUENCE [LARGE SCALE GENOMIC DNA]</scope>
    <source>
        <strain evidence="2 3">NEAU-AAG5</strain>
    </source>
</reference>
<dbReference type="RefSeq" id="WP_156214706.1">
    <property type="nucleotide sequence ID" value="NZ_WOFH01000001.1"/>
</dbReference>
<keyword evidence="3" id="KW-1185">Reference proteome</keyword>
<proteinExistence type="predicted"/>
<accession>A0A7K1KUV5</accession>
<dbReference type="InterPro" id="IPR025649">
    <property type="entry name" value="DUF4360"/>
</dbReference>
<protein>
    <submittedName>
        <fullName evidence="2">DUF4360 domain-containing protein</fullName>
    </submittedName>
</protein>
<comment type="caution">
    <text evidence="2">The sequence shown here is derived from an EMBL/GenBank/DDBJ whole genome shotgun (WGS) entry which is preliminary data.</text>
</comment>
<sequence>MKKSRKAALAAIGATALPLLAAPPASATSKPGISFEIVITPMACTSMEFSITSTSEEARLHLSIGGLTASVGPDVPAKEARKSCKIMLKPHFSVPSAWALKSIDSRGTADLEPEVTGEVTNGYQVQGGPAHEISHKINAPTRSWHFEDETPLEFVPCGQARNLNLETRLQVTTTDPAKSGSISLDSPGGGTTYRLVYKECRSA</sequence>
<evidence type="ECO:0000313" key="2">
    <source>
        <dbReference type="EMBL" id="MUN35837.1"/>
    </source>
</evidence>
<dbReference type="EMBL" id="WOFH01000001">
    <property type="protein sequence ID" value="MUN35837.1"/>
    <property type="molecule type" value="Genomic_DNA"/>
</dbReference>
<dbReference type="AlphaFoldDB" id="A0A7K1KUV5"/>
<dbReference type="Pfam" id="PF14273">
    <property type="entry name" value="DUF4360"/>
    <property type="match status" value="1"/>
</dbReference>